<dbReference type="GO" id="GO:0051536">
    <property type="term" value="F:iron-sulfur cluster binding"/>
    <property type="evidence" value="ECO:0007669"/>
    <property type="project" value="InterPro"/>
</dbReference>
<feature type="domain" description="NIF system FeS cluster assembly NifU N-terminal" evidence="1">
    <location>
        <begin position="303"/>
        <end position="341"/>
    </location>
</feature>
<protein>
    <recommendedName>
        <fullName evidence="1">NIF system FeS cluster assembly NifU N-terminal domain-containing protein</fullName>
    </recommendedName>
</protein>
<proteinExistence type="predicted"/>
<evidence type="ECO:0000259" key="1">
    <source>
        <dbReference type="Pfam" id="PF01592"/>
    </source>
</evidence>
<dbReference type="GO" id="GO:0016226">
    <property type="term" value="P:iron-sulfur cluster assembly"/>
    <property type="evidence" value="ECO:0007669"/>
    <property type="project" value="InterPro"/>
</dbReference>
<dbReference type="InterPro" id="IPR002871">
    <property type="entry name" value="NIF_FeS_clus_asmbl_NifU_N"/>
</dbReference>
<dbReference type="EMBL" id="JACMSC010000004">
    <property type="protein sequence ID" value="KAG6524235.1"/>
    <property type="molecule type" value="Genomic_DNA"/>
</dbReference>
<dbReference type="AlphaFoldDB" id="A0A8J5LP98"/>
<evidence type="ECO:0000313" key="3">
    <source>
        <dbReference type="Proteomes" id="UP000734854"/>
    </source>
</evidence>
<dbReference type="SUPFAM" id="SSF82649">
    <property type="entry name" value="SufE/NifU"/>
    <property type="match status" value="1"/>
</dbReference>
<keyword evidence="3" id="KW-1185">Reference proteome</keyword>
<gene>
    <name evidence="2" type="ORF">ZIOFF_014141</name>
</gene>
<reference evidence="2 3" key="1">
    <citation type="submission" date="2020-08" db="EMBL/GenBank/DDBJ databases">
        <title>Plant Genome Project.</title>
        <authorList>
            <person name="Zhang R.-G."/>
        </authorList>
    </citation>
    <scope>NUCLEOTIDE SEQUENCE [LARGE SCALE GENOMIC DNA]</scope>
    <source>
        <tissue evidence="2">Rhizome</tissue>
    </source>
</reference>
<sequence length="360" mass="40446">MQISDPTDFVAEDVVSDSGSEHFFEDDLSVGEYLLEVLPQESPRELQKLNSAVGTETRRNAGIQSCKSLYCLQFSEICKNVTFMEQFGGKCIAGKKLWTFVVPEPAAVSNQSVNVSLVSEFYNSLHTSDGINYRTRVVKRTLDFSYELLQSFLGCLPSTNDFVFYPTLPDELPPPFEHLSITSMHQFFFARPRPDGPDAHITNFSSLELSTENAAMFKVIINCLFPIVSCALAALHPPHMFALYVIRHSLDINIALNIFHYIIHFTQPVQESIHMPYDHLITDWLDYKMGEGEKSRVSDVHQKQVEIAKYLFLPPVKFQCSLLAEDAIKAAVEDYQAKKAKAAAENSEADAESIEKAANA</sequence>
<dbReference type="Gene3D" id="3.90.1010.10">
    <property type="match status" value="1"/>
</dbReference>
<accession>A0A8J5LP98</accession>
<name>A0A8J5LP98_ZINOF</name>
<organism evidence="2 3">
    <name type="scientific">Zingiber officinale</name>
    <name type="common">Ginger</name>
    <name type="synonym">Amomum zingiber</name>
    <dbReference type="NCBI Taxonomy" id="94328"/>
    <lineage>
        <taxon>Eukaryota</taxon>
        <taxon>Viridiplantae</taxon>
        <taxon>Streptophyta</taxon>
        <taxon>Embryophyta</taxon>
        <taxon>Tracheophyta</taxon>
        <taxon>Spermatophyta</taxon>
        <taxon>Magnoliopsida</taxon>
        <taxon>Liliopsida</taxon>
        <taxon>Zingiberales</taxon>
        <taxon>Zingiberaceae</taxon>
        <taxon>Zingiber</taxon>
    </lineage>
</organism>
<dbReference type="Proteomes" id="UP000734854">
    <property type="component" value="Unassembled WGS sequence"/>
</dbReference>
<dbReference type="PANTHER" id="PTHR10093">
    <property type="entry name" value="IRON-SULFUR CLUSTER ASSEMBLY ENZYME NIFU HOMOLOG"/>
    <property type="match status" value="1"/>
</dbReference>
<dbReference type="GO" id="GO:0005506">
    <property type="term" value="F:iron ion binding"/>
    <property type="evidence" value="ECO:0007669"/>
    <property type="project" value="InterPro"/>
</dbReference>
<dbReference type="Pfam" id="PF01592">
    <property type="entry name" value="NifU_N"/>
    <property type="match status" value="1"/>
</dbReference>
<comment type="caution">
    <text evidence="2">The sequence shown here is derived from an EMBL/GenBank/DDBJ whole genome shotgun (WGS) entry which is preliminary data.</text>
</comment>
<evidence type="ECO:0000313" key="2">
    <source>
        <dbReference type="EMBL" id="KAG6524235.1"/>
    </source>
</evidence>